<dbReference type="AlphaFoldDB" id="A0A941AY19"/>
<accession>A0A941AY19</accession>
<dbReference type="GO" id="GO:0022900">
    <property type="term" value="P:electron transport chain"/>
    <property type="evidence" value="ECO:0007669"/>
    <property type="project" value="InterPro"/>
</dbReference>
<comment type="caution">
    <text evidence="15">The sequence shown here is derived from an EMBL/GenBank/DDBJ whole genome shotgun (WGS) entry which is preliminary data.</text>
</comment>
<sequence>MKTESRLFAGVAAFFAATAIGYGWFSAEPAGTVALALACLMASLVSFFLRVQHQKRGPRAQDRGDAEVADAVGPLEFFPPHSPWPITVALGAIVLANGIVFGLWLVLMGFGLLAFAVCGLVFQYARRGAQRSGPAAGTSSGAASPGAAAGSADSPTSTRSP</sequence>
<keyword evidence="16" id="KW-1185">Reference proteome</keyword>
<organism evidence="15 16">
    <name type="scientific">Streptomyces tagetis</name>
    <dbReference type="NCBI Taxonomy" id="2820809"/>
    <lineage>
        <taxon>Bacteria</taxon>
        <taxon>Bacillati</taxon>
        <taxon>Actinomycetota</taxon>
        <taxon>Actinomycetes</taxon>
        <taxon>Kitasatosporales</taxon>
        <taxon>Streptomycetaceae</taxon>
        <taxon>Streptomyces</taxon>
    </lineage>
</organism>
<feature type="transmembrane region" description="Helical" evidence="14">
    <location>
        <begin position="107"/>
        <end position="125"/>
    </location>
</feature>
<name>A0A941AY19_9ACTN</name>
<dbReference type="EMBL" id="JAGPNL010000002">
    <property type="protein sequence ID" value="MBQ0826884.1"/>
    <property type="molecule type" value="Genomic_DNA"/>
</dbReference>
<dbReference type="Proteomes" id="UP000677875">
    <property type="component" value="Unassembled WGS sequence"/>
</dbReference>
<feature type="transmembrane region" description="Helical" evidence="14">
    <location>
        <begin position="7"/>
        <end position="25"/>
    </location>
</feature>
<evidence type="ECO:0000256" key="2">
    <source>
        <dbReference type="ARBA" id="ARBA00004651"/>
    </source>
</evidence>
<evidence type="ECO:0000256" key="3">
    <source>
        <dbReference type="ARBA" id="ARBA00006870"/>
    </source>
</evidence>
<keyword evidence="7" id="KW-1278">Translocase</keyword>
<evidence type="ECO:0000256" key="8">
    <source>
        <dbReference type="ARBA" id="ARBA00022989"/>
    </source>
</evidence>
<evidence type="ECO:0000256" key="13">
    <source>
        <dbReference type="SAM" id="MobiDB-lite"/>
    </source>
</evidence>
<comment type="function">
    <text evidence="1">Part of cytochrome c oxidase, its function is unknown.</text>
</comment>
<evidence type="ECO:0000256" key="10">
    <source>
        <dbReference type="ARBA" id="ARBA00031366"/>
    </source>
</evidence>
<dbReference type="GO" id="GO:0005886">
    <property type="term" value="C:plasma membrane"/>
    <property type="evidence" value="ECO:0007669"/>
    <property type="project" value="UniProtKB-SubCell"/>
</dbReference>
<comment type="subcellular location">
    <subcellularLocation>
        <location evidence="2">Cell membrane</location>
        <topology evidence="2">Multi-pass membrane protein</topology>
    </subcellularLocation>
</comment>
<keyword evidence="5" id="KW-1003">Cell membrane</keyword>
<comment type="catalytic activity">
    <reaction evidence="12">
        <text>4 Fe(II)-[cytochrome c] + O2 + 8 H(+)(in) = 4 Fe(III)-[cytochrome c] + 2 H2O + 4 H(+)(out)</text>
        <dbReference type="Rhea" id="RHEA:11436"/>
        <dbReference type="Rhea" id="RHEA-COMP:10350"/>
        <dbReference type="Rhea" id="RHEA-COMP:14399"/>
        <dbReference type="ChEBI" id="CHEBI:15377"/>
        <dbReference type="ChEBI" id="CHEBI:15378"/>
        <dbReference type="ChEBI" id="CHEBI:15379"/>
        <dbReference type="ChEBI" id="CHEBI:29033"/>
        <dbReference type="ChEBI" id="CHEBI:29034"/>
        <dbReference type="EC" id="7.1.1.9"/>
    </reaction>
</comment>
<feature type="region of interest" description="Disordered" evidence="13">
    <location>
        <begin position="131"/>
        <end position="161"/>
    </location>
</feature>
<evidence type="ECO:0000256" key="14">
    <source>
        <dbReference type="SAM" id="Phobius"/>
    </source>
</evidence>
<gene>
    <name evidence="15" type="ORF">J5Y05_10225</name>
</gene>
<keyword evidence="9 14" id="KW-0472">Membrane</keyword>
<evidence type="ECO:0000256" key="11">
    <source>
        <dbReference type="ARBA" id="ARBA00031401"/>
    </source>
</evidence>
<evidence type="ECO:0000256" key="12">
    <source>
        <dbReference type="ARBA" id="ARBA00047816"/>
    </source>
</evidence>
<reference evidence="15" key="1">
    <citation type="submission" date="2021-04" db="EMBL/GenBank/DDBJ databases">
        <title>Genome seq and assembly of Streptomyces sp. RG38.</title>
        <authorList>
            <person name="Chhetri G."/>
        </authorList>
    </citation>
    <scope>NUCLEOTIDE SEQUENCE</scope>
    <source>
        <strain evidence="15">RG38</strain>
    </source>
</reference>
<evidence type="ECO:0000313" key="15">
    <source>
        <dbReference type="EMBL" id="MBQ0826884.1"/>
    </source>
</evidence>
<dbReference type="InterPro" id="IPR021050">
    <property type="entry name" value="Cyt_c_oxidase_su4_actinobac"/>
</dbReference>
<evidence type="ECO:0000256" key="5">
    <source>
        <dbReference type="ARBA" id="ARBA00022475"/>
    </source>
</evidence>
<evidence type="ECO:0000256" key="7">
    <source>
        <dbReference type="ARBA" id="ARBA00022967"/>
    </source>
</evidence>
<proteinExistence type="inferred from homology"/>
<evidence type="ECO:0000256" key="6">
    <source>
        <dbReference type="ARBA" id="ARBA00022692"/>
    </source>
</evidence>
<dbReference type="EC" id="7.1.1.9" evidence="4"/>
<feature type="transmembrane region" description="Helical" evidence="14">
    <location>
        <begin position="31"/>
        <end position="49"/>
    </location>
</feature>
<feature type="compositionally biased region" description="Low complexity" evidence="13">
    <location>
        <begin position="132"/>
        <end position="161"/>
    </location>
</feature>
<keyword evidence="6 14" id="KW-0812">Transmembrane</keyword>
<evidence type="ECO:0000256" key="4">
    <source>
        <dbReference type="ARBA" id="ARBA00012949"/>
    </source>
</evidence>
<protein>
    <recommendedName>
        <fullName evidence="4">cytochrome-c oxidase</fullName>
        <ecNumber evidence="4">7.1.1.9</ecNumber>
    </recommendedName>
    <alternativeName>
        <fullName evidence="11">Cytochrome aa3 subunit 4</fullName>
    </alternativeName>
    <alternativeName>
        <fullName evidence="10">Cytochrome c oxidase polypeptide IV</fullName>
    </alternativeName>
</protein>
<dbReference type="RefSeq" id="WP_210870578.1">
    <property type="nucleotide sequence ID" value="NZ_JAGPNL010000002.1"/>
</dbReference>
<evidence type="ECO:0000313" key="16">
    <source>
        <dbReference type="Proteomes" id="UP000677875"/>
    </source>
</evidence>
<dbReference type="GO" id="GO:0004129">
    <property type="term" value="F:cytochrome-c oxidase activity"/>
    <property type="evidence" value="ECO:0007669"/>
    <property type="project" value="UniProtKB-EC"/>
</dbReference>
<dbReference type="Pfam" id="PF12270">
    <property type="entry name" value="Cyt_c_ox_IV"/>
    <property type="match status" value="1"/>
</dbReference>
<evidence type="ECO:0000256" key="1">
    <source>
        <dbReference type="ARBA" id="ARBA00002536"/>
    </source>
</evidence>
<evidence type="ECO:0000256" key="9">
    <source>
        <dbReference type="ARBA" id="ARBA00023136"/>
    </source>
</evidence>
<comment type="similarity">
    <text evidence="3">Belongs to the cytochrome c oxidase bacterial subunit CtaF family.</text>
</comment>
<keyword evidence="8 14" id="KW-1133">Transmembrane helix</keyword>